<name>A0AAD5WRC0_9PEZI</name>
<keyword evidence="3" id="KW-1185">Reference proteome</keyword>
<feature type="compositionally biased region" description="Gly residues" evidence="1">
    <location>
        <begin position="111"/>
        <end position="120"/>
    </location>
</feature>
<feature type="compositionally biased region" description="Polar residues" evidence="1">
    <location>
        <begin position="162"/>
        <end position="172"/>
    </location>
</feature>
<feature type="compositionally biased region" description="Polar residues" evidence="1">
    <location>
        <begin position="91"/>
        <end position="101"/>
    </location>
</feature>
<reference evidence="2" key="1">
    <citation type="submission" date="2022-07" db="EMBL/GenBank/DDBJ databases">
        <title>Draft genome sequence of Zalerion maritima ATCC 34329, a (micro)plastics degrading marine fungus.</title>
        <authorList>
            <person name="Paco A."/>
            <person name="Goncalves M.F.M."/>
            <person name="Rocha-Santos T.A.P."/>
            <person name="Alves A."/>
        </authorList>
    </citation>
    <scope>NUCLEOTIDE SEQUENCE</scope>
    <source>
        <strain evidence="2">ATCC 34329</strain>
    </source>
</reference>
<organism evidence="2 3">
    <name type="scientific">Zalerion maritima</name>
    <dbReference type="NCBI Taxonomy" id="339359"/>
    <lineage>
        <taxon>Eukaryota</taxon>
        <taxon>Fungi</taxon>
        <taxon>Dikarya</taxon>
        <taxon>Ascomycota</taxon>
        <taxon>Pezizomycotina</taxon>
        <taxon>Sordariomycetes</taxon>
        <taxon>Lulworthiomycetidae</taxon>
        <taxon>Lulworthiales</taxon>
        <taxon>Lulworthiaceae</taxon>
        <taxon>Zalerion</taxon>
    </lineage>
</organism>
<feature type="compositionally biased region" description="Acidic residues" evidence="1">
    <location>
        <begin position="67"/>
        <end position="76"/>
    </location>
</feature>
<feature type="region of interest" description="Disordered" evidence="1">
    <location>
        <begin position="64"/>
        <end position="226"/>
    </location>
</feature>
<comment type="caution">
    <text evidence="2">The sequence shown here is derived from an EMBL/GenBank/DDBJ whole genome shotgun (WGS) entry which is preliminary data.</text>
</comment>
<evidence type="ECO:0000313" key="3">
    <source>
        <dbReference type="Proteomes" id="UP001201980"/>
    </source>
</evidence>
<dbReference type="Proteomes" id="UP001201980">
    <property type="component" value="Unassembled WGS sequence"/>
</dbReference>
<sequence length="226" mass="24586">MPRSRSSSGVCNHNTGFPEQFVGTTHRHPEARVLSIPWEPKEVDMVRRARQVSLMRHRERQARQFALDEEEDDEDDYHSHSPITPRKRTTFPASRNPSNYLSPMAGVSAMPGGGGHGPGSAAGSSSPTGSCYTGEEMGRPITTNEKNPELSMEHQIGAAIAQSLSHSPTSTEGFAYHNWPPSPQAPLPSVERSAGGWGSWSSKFGGGKKSNEGGDKQRSRTNSFRS</sequence>
<evidence type="ECO:0000313" key="2">
    <source>
        <dbReference type="EMBL" id="KAJ2898329.1"/>
    </source>
</evidence>
<gene>
    <name evidence="2" type="ORF">MKZ38_004001</name>
</gene>
<dbReference type="EMBL" id="JAKWBI020000235">
    <property type="protein sequence ID" value="KAJ2898329.1"/>
    <property type="molecule type" value="Genomic_DNA"/>
</dbReference>
<evidence type="ECO:0000256" key="1">
    <source>
        <dbReference type="SAM" id="MobiDB-lite"/>
    </source>
</evidence>
<accession>A0AAD5WRC0</accession>
<feature type="compositionally biased region" description="Basic and acidic residues" evidence="1">
    <location>
        <begin position="209"/>
        <end position="218"/>
    </location>
</feature>
<feature type="compositionally biased region" description="Low complexity" evidence="1">
    <location>
        <begin position="121"/>
        <end position="130"/>
    </location>
</feature>
<feature type="compositionally biased region" description="Polar residues" evidence="1">
    <location>
        <begin position="1"/>
        <end position="17"/>
    </location>
</feature>
<protein>
    <submittedName>
        <fullName evidence="2">Uncharacterized protein</fullName>
    </submittedName>
</protein>
<feature type="region of interest" description="Disordered" evidence="1">
    <location>
        <begin position="1"/>
        <end position="28"/>
    </location>
</feature>
<dbReference type="AlphaFoldDB" id="A0AAD5WRC0"/>
<proteinExistence type="predicted"/>